<dbReference type="SUPFAM" id="SSF52833">
    <property type="entry name" value="Thioredoxin-like"/>
    <property type="match status" value="1"/>
</dbReference>
<dbReference type="Proteomes" id="UP001642409">
    <property type="component" value="Unassembled WGS sequence"/>
</dbReference>
<evidence type="ECO:0000313" key="4">
    <source>
        <dbReference type="Proteomes" id="UP001642409"/>
    </source>
</evidence>
<dbReference type="PANTHER" id="PTHR45815:SF3">
    <property type="entry name" value="PROTEIN DISULFIDE-ISOMERASE A6"/>
    <property type="match status" value="1"/>
</dbReference>
<dbReference type="EMBL" id="CATOUU010000571">
    <property type="protein sequence ID" value="CAI9934534.1"/>
    <property type="molecule type" value="Genomic_DNA"/>
</dbReference>
<sequence>MILAVLSFMKDFDRILDSDAEFDELVKSGDSFVAAFLLTEGCQPCVQLMQIFMEVAKDLKQSVPLHVVDCEDKRTQKTCSSQLLKGYPTVKMFNSNQNKTIEMDVARNQSAIFAWVNKNHKRPFIHSPTTSDFIEQINKKDEFIAVLTTKSKPANLLYRLGRESKWIQIIVNTDFEYSELQQHKIGKYAVDGQLNVIYCKFEQCQRYQGNGKGYNIQSWIDGLKEE</sequence>
<dbReference type="GO" id="GO:0016853">
    <property type="term" value="F:isomerase activity"/>
    <property type="evidence" value="ECO:0007669"/>
    <property type="project" value="UniProtKB-KW"/>
</dbReference>
<dbReference type="PANTHER" id="PTHR45815">
    <property type="entry name" value="PROTEIN DISULFIDE-ISOMERASE A6"/>
    <property type="match status" value="1"/>
</dbReference>
<dbReference type="GO" id="GO:0034976">
    <property type="term" value="P:response to endoplasmic reticulum stress"/>
    <property type="evidence" value="ECO:0007669"/>
    <property type="project" value="TreeGrafter"/>
</dbReference>
<dbReference type="EMBL" id="CAXDID020000490">
    <property type="protein sequence ID" value="CAL6096997.1"/>
    <property type="molecule type" value="Genomic_DNA"/>
</dbReference>
<comment type="caution">
    <text evidence="2">The sequence shown here is derived from an EMBL/GenBank/DDBJ whole genome shotgun (WGS) entry which is preliminary data.</text>
</comment>
<accession>A0AA86PES6</accession>
<dbReference type="CDD" id="cd02961">
    <property type="entry name" value="PDI_a_family"/>
    <property type="match status" value="1"/>
</dbReference>
<evidence type="ECO:0000259" key="1">
    <source>
        <dbReference type="PROSITE" id="PS51352"/>
    </source>
</evidence>
<feature type="domain" description="Thioredoxin" evidence="1">
    <location>
        <begin position="3"/>
        <end position="152"/>
    </location>
</feature>
<organism evidence="2">
    <name type="scientific">Hexamita inflata</name>
    <dbReference type="NCBI Taxonomy" id="28002"/>
    <lineage>
        <taxon>Eukaryota</taxon>
        <taxon>Metamonada</taxon>
        <taxon>Diplomonadida</taxon>
        <taxon>Hexamitidae</taxon>
        <taxon>Hexamitinae</taxon>
        <taxon>Hexamita</taxon>
    </lineage>
</organism>
<dbReference type="InterPro" id="IPR013766">
    <property type="entry name" value="Thioredoxin_domain"/>
</dbReference>
<dbReference type="Gene3D" id="3.40.30.10">
    <property type="entry name" value="Glutaredoxin"/>
    <property type="match status" value="1"/>
</dbReference>
<dbReference type="Pfam" id="PF00085">
    <property type="entry name" value="Thioredoxin"/>
    <property type="match status" value="1"/>
</dbReference>
<evidence type="ECO:0000313" key="3">
    <source>
        <dbReference type="EMBL" id="CAL6096997.1"/>
    </source>
</evidence>
<proteinExistence type="predicted"/>
<reference evidence="2" key="1">
    <citation type="submission" date="2023-06" db="EMBL/GenBank/DDBJ databases">
        <authorList>
            <person name="Kurt Z."/>
        </authorList>
    </citation>
    <scope>NUCLEOTIDE SEQUENCE</scope>
</reference>
<keyword evidence="2" id="KW-0413">Isomerase</keyword>
<keyword evidence="4" id="KW-1185">Reference proteome</keyword>
<dbReference type="PROSITE" id="PS51352">
    <property type="entry name" value="THIOREDOXIN_2"/>
    <property type="match status" value="1"/>
</dbReference>
<protein>
    <submittedName>
        <fullName evidence="2">Protein disulfide isomerase</fullName>
    </submittedName>
    <submittedName>
        <fullName evidence="3">Protein_disulfide isomerase</fullName>
    </submittedName>
</protein>
<dbReference type="AlphaFoldDB" id="A0AA86PES6"/>
<dbReference type="GO" id="GO:0005788">
    <property type="term" value="C:endoplasmic reticulum lumen"/>
    <property type="evidence" value="ECO:0007669"/>
    <property type="project" value="TreeGrafter"/>
</dbReference>
<name>A0AA86PES6_9EUKA</name>
<reference evidence="3 4" key="2">
    <citation type="submission" date="2024-07" db="EMBL/GenBank/DDBJ databases">
        <authorList>
            <person name="Akdeniz Z."/>
        </authorList>
    </citation>
    <scope>NUCLEOTIDE SEQUENCE [LARGE SCALE GENOMIC DNA]</scope>
</reference>
<gene>
    <name evidence="2" type="ORF">HINF_LOCUS22179</name>
    <name evidence="3" type="ORF">HINF_LOCUS68697</name>
</gene>
<evidence type="ECO:0000313" key="2">
    <source>
        <dbReference type="EMBL" id="CAI9934534.1"/>
    </source>
</evidence>
<dbReference type="GO" id="GO:0015035">
    <property type="term" value="F:protein-disulfide reductase activity"/>
    <property type="evidence" value="ECO:0007669"/>
    <property type="project" value="TreeGrafter"/>
</dbReference>
<dbReference type="InterPro" id="IPR036249">
    <property type="entry name" value="Thioredoxin-like_sf"/>
</dbReference>